<evidence type="ECO:0000313" key="2">
    <source>
        <dbReference type="Proteomes" id="UP000077115"/>
    </source>
</evidence>
<dbReference type="VEuPathDB" id="FungiDB:BDEG_26185"/>
<evidence type="ECO:0000313" key="1">
    <source>
        <dbReference type="EMBL" id="OAJ42771.1"/>
    </source>
</evidence>
<dbReference type="AlphaFoldDB" id="A0A177WTR9"/>
<reference evidence="1 2" key="1">
    <citation type="submission" date="2006-10" db="EMBL/GenBank/DDBJ databases">
        <title>The Genome Sequence of Batrachochytrium dendrobatidis JEL423.</title>
        <authorList>
            <consortium name="The Broad Institute Genome Sequencing Platform"/>
            <person name="Birren B."/>
            <person name="Lander E."/>
            <person name="Galagan J."/>
            <person name="Cuomo C."/>
            <person name="Devon K."/>
            <person name="Jaffe D."/>
            <person name="Butler J."/>
            <person name="Alvarez P."/>
            <person name="Gnerre S."/>
            <person name="Grabherr M."/>
            <person name="Kleber M."/>
            <person name="Mauceli E."/>
            <person name="Brockman W."/>
            <person name="Young S."/>
            <person name="LaButti K."/>
            <person name="Sykes S."/>
            <person name="DeCaprio D."/>
            <person name="Crawford M."/>
            <person name="Koehrsen M."/>
            <person name="Engels R."/>
            <person name="Montgomery P."/>
            <person name="Pearson M."/>
            <person name="Howarth C."/>
            <person name="Larson L."/>
            <person name="White J."/>
            <person name="O'Leary S."/>
            <person name="Kodira C."/>
            <person name="Zeng Q."/>
            <person name="Yandava C."/>
            <person name="Alvarado L."/>
            <person name="Longcore J."/>
            <person name="James T."/>
        </authorList>
    </citation>
    <scope>NUCLEOTIDE SEQUENCE [LARGE SCALE GENOMIC DNA]</scope>
    <source>
        <strain evidence="1 2">JEL423</strain>
    </source>
</reference>
<accession>A0A177WTR9</accession>
<dbReference type="Proteomes" id="UP000077115">
    <property type="component" value="Unassembled WGS sequence"/>
</dbReference>
<reference evidence="1 2" key="2">
    <citation type="submission" date="2016-05" db="EMBL/GenBank/DDBJ databases">
        <title>Lineage-specific infection strategies underlie the spectrum of fungal disease in amphibians.</title>
        <authorList>
            <person name="Cuomo C.A."/>
            <person name="Farrer R.A."/>
            <person name="James T."/>
            <person name="Longcore J."/>
            <person name="Birren B."/>
        </authorList>
    </citation>
    <scope>NUCLEOTIDE SEQUENCE [LARGE SCALE GENOMIC DNA]</scope>
    <source>
        <strain evidence="1 2">JEL423</strain>
    </source>
</reference>
<dbReference type="EMBL" id="DS022308">
    <property type="protein sequence ID" value="OAJ42771.1"/>
    <property type="molecule type" value="Genomic_DNA"/>
</dbReference>
<organism evidence="1 2">
    <name type="scientific">Batrachochytrium dendrobatidis (strain JEL423)</name>
    <dbReference type="NCBI Taxonomy" id="403673"/>
    <lineage>
        <taxon>Eukaryota</taxon>
        <taxon>Fungi</taxon>
        <taxon>Fungi incertae sedis</taxon>
        <taxon>Chytridiomycota</taxon>
        <taxon>Chytridiomycota incertae sedis</taxon>
        <taxon>Chytridiomycetes</taxon>
        <taxon>Rhizophydiales</taxon>
        <taxon>Rhizophydiales incertae sedis</taxon>
        <taxon>Batrachochytrium</taxon>
    </lineage>
</organism>
<sequence>MIVPAETRQTQQHTRTPSFEDYGSIISRVKQQVLLQINKPSFLCQSSVQAASPSVGCVSLNTQIQVDGASSKQPNCSVYTDHQAYTNTVKLISSDIESSDSEKDDLDWEDDCCSDAADEAILDFRTDLSPTLLKLQLPQSTSTSVLIMSEDTPMTDIKESSQLGNTQSKSSTVLETEFRDALKMSSMLVDYQEQYIRKRLATIREMGAYAHSAQHDLAAVLNETALEQKQSMFATINSVSTELDHTNEHVYTCSNKLVRQEKSKYMSDCSKTSEVDSILEFLDMSREKQSQTFQPPLELSKQSQKFAKFIPTVVPHLNL</sequence>
<protein>
    <submittedName>
        <fullName evidence="1">Uncharacterized protein</fullName>
    </submittedName>
</protein>
<proteinExistence type="predicted"/>
<gene>
    <name evidence="1" type="ORF">BDEG_26185</name>
</gene>
<name>A0A177WTR9_BATDL</name>